<evidence type="ECO:0000256" key="4">
    <source>
        <dbReference type="ARBA" id="ARBA00023125"/>
    </source>
</evidence>
<accession>A0A918YU21</accession>
<dbReference type="PANTHER" id="PTHR43133:SF8">
    <property type="entry name" value="RNA POLYMERASE SIGMA FACTOR HI_1459-RELATED"/>
    <property type="match status" value="1"/>
</dbReference>
<dbReference type="CDD" id="cd06171">
    <property type="entry name" value="Sigma70_r4"/>
    <property type="match status" value="1"/>
</dbReference>
<dbReference type="InterPro" id="IPR013249">
    <property type="entry name" value="RNA_pol_sigma70_r4_t2"/>
</dbReference>
<reference evidence="7" key="1">
    <citation type="journal article" date="2014" name="Int. J. Syst. Evol. Microbiol.">
        <title>Complete genome sequence of Corynebacterium casei LMG S-19264T (=DSM 44701T), isolated from a smear-ripened cheese.</title>
        <authorList>
            <consortium name="US DOE Joint Genome Institute (JGI-PGF)"/>
            <person name="Walter F."/>
            <person name="Albersmeier A."/>
            <person name="Kalinowski J."/>
            <person name="Ruckert C."/>
        </authorList>
    </citation>
    <scope>NUCLEOTIDE SEQUENCE</scope>
    <source>
        <strain evidence="7">JCM 4714</strain>
    </source>
</reference>
<reference evidence="7" key="2">
    <citation type="submission" date="2020-09" db="EMBL/GenBank/DDBJ databases">
        <authorList>
            <person name="Sun Q."/>
            <person name="Ohkuma M."/>
        </authorList>
    </citation>
    <scope>NUCLEOTIDE SEQUENCE</scope>
    <source>
        <strain evidence="7">JCM 4714</strain>
    </source>
</reference>
<name>A0A918YU21_9ACTN</name>
<organism evidence="7 8">
    <name type="scientific">Streptomyces alanosinicus</name>
    <dbReference type="NCBI Taxonomy" id="68171"/>
    <lineage>
        <taxon>Bacteria</taxon>
        <taxon>Bacillati</taxon>
        <taxon>Actinomycetota</taxon>
        <taxon>Actinomycetes</taxon>
        <taxon>Kitasatosporales</taxon>
        <taxon>Streptomycetaceae</taxon>
        <taxon>Streptomyces</taxon>
    </lineage>
</organism>
<comment type="caution">
    <text evidence="7">The sequence shown here is derived from an EMBL/GenBank/DDBJ whole genome shotgun (WGS) entry which is preliminary data.</text>
</comment>
<keyword evidence="3" id="KW-0731">Sigma factor</keyword>
<dbReference type="GO" id="GO:0003677">
    <property type="term" value="F:DNA binding"/>
    <property type="evidence" value="ECO:0007669"/>
    <property type="project" value="UniProtKB-KW"/>
</dbReference>
<sequence length="88" mass="9378">MCASDRPGPEEFASHADDRRRLIAALAELSEKHRISVVLRHVVGMSYAEVAEVQGCPVGTAKAQVSRAVGELRQLLAAAAVPSRGLSR</sequence>
<keyword evidence="5" id="KW-0804">Transcription</keyword>
<dbReference type="Gene3D" id="1.10.10.10">
    <property type="entry name" value="Winged helix-like DNA-binding domain superfamily/Winged helix DNA-binding domain"/>
    <property type="match status" value="1"/>
</dbReference>
<dbReference type="NCBIfam" id="TIGR02937">
    <property type="entry name" value="sigma70-ECF"/>
    <property type="match status" value="1"/>
</dbReference>
<dbReference type="SUPFAM" id="SSF88659">
    <property type="entry name" value="Sigma3 and sigma4 domains of RNA polymerase sigma factors"/>
    <property type="match status" value="1"/>
</dbReference>
<evidence type="ECO:0000313" key="7">
    <source>
        <dbReference type="EMBL" id="GHE15595.1"/>
    </source>
</evidence>
<keyword evidence="8" id="KW-1185">Reference proteome</keyword>
<dbReference type="EMBL" id="BMVG01000065">
    <property type="protein sequence ID" value="GHE15595.1"/>
    <property type="molecule type" value="Genomic_DNA"/>
</dbReference>
<protein>
    <recommendedName>
        <fullName evidence="6">RNA polymerase sigma factor 70 region 4 type 2 domain-containing protein</fullName>
    </recommendedName>
</protein>
<dbReference type="PANTHER" id="PTHR43133">
    <property type="entry name" value="RNA POLYMERASE ECF-TYPE SIGMA FACTO"/>
    <property type="match status" value="1"/>
</dbReference>
<dbReference type="GO" id="GO:0016987">
    <property type="term" value="F:sigma factor activity"/>
    <property type="evidence" value="ECO:0007669"/>
    <property type="project" value="UniProtKB-KW"/>
</dbReference>
<dbReference type="Proteomes" id="UP000655443">
    <property type="component" value="Unassembled WGS sequence"/>
</dbReference>
<evidence type="ECO:0000256" key="5">
    <source>
        <dbReference type="ARBA" id="ARBA00023163"/>
    </source>
</evidence>
<dbReference type="InterPro" id="IPR039425">
    <property type="entry name" value="RNA_pol_sigma-70-like"/>
</dbReference>
<dbReference type="AlphaFoldDB" id="A0A918YU21"/>
<keyword evidence="2" id="KW-0805">Transcription regulation</keyword>
<dbReference type="GO" id="GO:0006352">
    <property type="term" value="P:DNA-templated transcription initiation"/>
    <property type="evidence" value="ECO:0007669"/>
    <property type="project" value="InterPro"/>
</dbReference>
<proteinExistence type="inferred from homology"/>
<feature type="domain" description="RNA polymerase sigma factor 70 region 4 type 2" evidence="6">
    <location>
        <begin position="20"/>
        <end position="69"/>
    </location>
</feature>
<evidence type="ECO:0000256" key="3">
    <source>
        <dbReference type="ARBA" id="ARBA00023082"/>
    </source>
</evidence>
<comment type="similarity">
    <text evidence="1">Belongs to the sigma-70 factor family. ECF subfamily.</text>
</comment>
<dbReference type="InterPro" id="IPR013324">
    <property type="entry name" value="RNA_pol_sigma_r3/r4-like"/>
</dbReference>
<evidence type="ECO:0000256" key="2">
    <source>
        <dbReference type="ARBA" id="ARBA00023015"/>
    </source>
</evidence>
<evidence type="ECO:0000259" key="6">
    <source>
        <dbReference type="Pfam" id="PF08281"/>
    </source>
</evidence>
<gene>
    <name evidence="7" type="ORF">GCM10010339_90760</name>
</gene>
<dbReference type="InterPro" id="IPR014284">
    <property type="entry name" value="RNA_pol_sigma-70_dom"/>
</dbReference>
<dbReference type="InterPro" id="IPR036388">
    <property type="entry name" value="WH-like_DNA-bd_sf"/>
</dbReference>
<keyword evidence="4" id="KW-0238">DNA-binding</keyword>
<evidence type="ECO:0000256" key="1">
    <source>
        <dbReference type="ARBA" id="ARBA00010641"/>
    </source>
</evidence>
<dbReference type="Pfam" id="PF08281">
    <property type="entry name" value="Sigma70_r4_2"/>
    <property type="match status" value="1"/>
</dbReference>
<evidence type="ECO:0000313" key="8">
    <source>
        <dbReference type="Proteomes" id="UP000655443"/>
    </source>
</evidence>